<feature type="region of interest" description="Disordered" evidence="2">
    <location>
        <begin position="138"/>
        <end position="159"/>
    </location>
</feature>
<protein>
    <submittedName>
        <fullName evidence="3">RS10B protein</fullName>
    </submittedName>
</protein>
<comment type="caution">
    <text evidence="3">The sequence shown here is derived from an EMBL/GenBank/DDBJ whole genome shotgun (WGS) entry which is preliminary data.</text>
</comment>
<feature type="non-terminal residue" evidence="3">
    <location>
        <position position="159"/>
    </location>
</feature>
<feature type="compositionally biased region" description="Basic and acidic residues" evidence="2">
    <location>
        <begin position="138"/>
        <end position="149"/>
    </location>
</feature>
<reference evidence="3 4" key="1">
    <citation type="submission" date="2019-09" db="EMBL/GenBank/DDBJ databases">
        <title>Bird 10,000 Genomes (B10K) Project - Family phase.</title>
        <authorList>
            <person name="Zhang G."/>
        </authorList>
    </citation>
    <scope>NUCLEOTIDE SEQUENCE [LARGE SCALE GENOMIC DNA]</scope>
    <source>
        <strain evidence="3">B10K-DU-012-38</strain>
        <tissue evidence="3">Muscle</tissue>
    </source>
</reference>
<gene>
    <name evidence="3" type="primary">Rsph10b</name>
    <name evidence="3" type="ORF">UROPYL_R08166</name>
</gene>
<evidence type="ECO:0000313" key="4">
    <source>
        <dbReference type="Proteomes" id="UP000524542"/>
    </source>
</evidence>
<evidence type="ECO:0000313" key="3">
    <source>
        <dbReference type="EMBL" id="NWT98741.1"/>
    </source>
</evidence>
<dbReference type="EMBL" id="VZRH01004724">
    <property type="protein sequence ID" value="NWT98741.1"/>
    <property type="molecule type" value="Genomic_DNA"/>
</dbReference>
<sequence>ITPGESKDDESLPNKDVKEEQDSCPEKELIDEAKEDKDEQKEMFSFWMCQVETFFTTKFFPAFDHEIVLRDKIKKKKQQDAELAGLRKIQAEELERLIAEKEEEEEEVKRQEAAALQGSVKPRERVLSSCERWRGLQLKKEATKREASPKKRGSQGSRA</sequence>
<keyword evidence="1" id="KW-0175">Coiled coil</keyword>
<name>A0A7K5T330_9FRIN</name>
<evidence type="ECO:0000256" key="1">
    <source>
        <dbReference type="SAM" id="Coils"/>
    </source>
</evidence>
<keyword evidence="4" id="KW-1185">Reference proteome</keyword>
<organism evidence="3 4">
    <name type="scientific">Urocynchramus pylzowi</name>
    <dbReference type="NCBI Taxonomy" id="571890"/>
    <lineage>
        <taxon>Eukaryota</taxon>
        <taxon>Metazoa</taxon>
        <taxon>Chordata</taxon>
        <taxon>Craniata</taxon>
        <taxon>Vertebrata</taxon>
        <taxon>Euteleostomi</taxon>
        <taxon>Archelosauria</taxon>
        <taxon>Archosauria</taxon>
        <taxon>Dinosauria</taxon>
        <taxon>Saurischia</taxon>
        <taxon>Theropoda</taxon>
        <taxon>Coelurosauria</taxon>
        <taxon>Aves</taxon>
        <taxon>Neognathae</taxon>
        <taxon>Neoaves</taxon>
        <taxon>Telluraves</taxon>
        <taxon>Australaves</taxon>
        <taxon>Passeriformes</taxon>
        <taxon>Passeroidea</taxon>
        <taxon>Fringillidae</taxon>
        <taxon>Urocynchramus</taxon>
    </lineage>
</organism>
<feature type="non-terminal residue" evidence="3">
    <location>
        <position position="1"/>
    </location>
</feature>
<dbReference type="AlphaFoldDB" id="A0A7K5T330"/>
<evidence type="ECO:0000256" key="2">
    <source>
        <dbReference type="SAM" id="MobiDB-lite"/>
    </source>
</evidence>
<feature type="coiled-coil region" evidence="1">
    <location>
        <begin position="87"/>
        <end position="119"/>
    </location>
</feature>
<feature type="region of interest" description="Disordered" evidence="2">
    <location>
        <begin position="1"/>
        <end position="36"/>
    </location>
</feature>
<proteinExistence type="predicted"/>
<accession>A0A7K5T330</accession>
<dbReference type="Proteomes" id="UP000524542">
    <property type="component" value="Unassembled WGS sequence"/>
</dbReference>